<comment type="similarity">
    <text evidence="1">Belongs to the UPF0502 family.</text>
</comment>
<keyword evidence="4" id="KW-1185">Reference proteome</keyword>
<dbReference type="InterPro" id="IPR036388">
    <property type="entry name" value="WH-like_DNA-bd_sf"/>
</dbReference>
<dbReference type="RefSeq" id="WP_091112008.1">
    <property type="nucleotide sequence ID" value="NZ_BKAF01000006.1"/>
</dbReference>
<dbReference type="HAMAP" id="MF_01584">
    <property type="entry name" value="UPF0502"/>
    <property type="match status" value="1"/>
</dbReference>
<protein>
    <recommendedName>
        <fullName evidence="2">Methyltransferase domain-containing protein</fullName>
    </recommendedName>
</protein>
<gene>
    <name evidence="3" type="ORF">SAMN05216561_105214</name>
</gene>
<proteinExistence type="inferred from homology"/>
<dbReference type="InterPro" id="IPR029063">
    <property type="entry name" value="SAM-dependent_MTases_sf"/>
</dbReference>
<name>A0A1I3FY81_9ACTN</name>
<dbReference type="PANTHER" id="PTHR38768">
    <property type="entry name" value="UPF0502 PROTEIN YCEH"/>
    <property type="match status" value="1"/>
</dbReference>
<dbReference type="OrthoDB" id="9805171at2"/>
<dbReference type="Proteomes" id="UP000198649">
    <property type="component" value="Unassembled WGS sequence"/>
</dbReference>
<dbReference type="EMBL" id="FOQG01000005">
    <property type="protein sequence ID" value="SFI16190.1"/>
    <property type="molecule type" value="Genomic_DNA"/>
</dbReference>
<organism evidence="3 4">
    <name type="scientific">Nocardioides psychrotolerans</name>
    <dbReference type="NCBI Taxonomy" id="1005945"/>
    <lineage>
        <taxon>Bacteria</taxon>
        <taxon>Bacillati</taxon>
        <taxon>Actinomycetota</taxon>
        <taxon>Actinomycetes</taxon>
        <taxon>Propionibacteriales</taxon>
        <taxon>Nocardioidaceae</taxon>
        <taxon>Nocardioides</taxon>
    </lineage>
</organism>
<dbReference type="Gene3D" id="1.10.10.10">
    <property type="entry name" value="Winged helix-like DNA-binding domain superfamily/Winged helix DNA-binding domain"/>
    <property type="match status" value="2"/>
</dbReference>
<feature type="domain" description="Methyltransferase" evidence="2">
    <location>
        <begin position="239"/>
        <end position="331"/>
    </location>
</feature>
<sequence>MADPLVLDPTEQRLLGSLLEKETTVPASYPLSLNALRTACNQTSSRDPITDLDEPTVERVARELKDRGLVRIVWAATGRRTLKYHQTLAEDLSLADDERALVTVLLLRGAQTPGELRSRSERLHTFADKGAAEVVLGRLAARPTPLVRELGRRPGQHDNRWIHLLGPVEVETTPSAPGPTVDRERVIVDGREARDERVRSSYGVVAEAYAAALADELDDLPFERWLLGHVADLAGPYPVVEVGCGPGHVTAHLAALGVEASGIDLAPEMVEVARRLHPEGDYAVGDLRRLMRPTTSDGWGAVLAWYSLIHLAGSELPDAIAALVRPLRTGGVLVLAMHAGAEVRHLDAWFDHEVALDFVGHEPAALVALVRAAGLTDVEWYLRGPVASRGETTERLYVVGRASGTVASGTVASGTVASGTVASGTVAS</sequence>
<reference evidence="3 4" key="1">
    <citation type="submission" date="2016-10" db="EMBL/GenBank/DDBJ databases">
        <authorList>
            <person name="de Groot N.N."/>
        </authorList>
    </citation>
    <scope>NUCLEOTIDE SEQUENCE [LARGE SCALE GENOMIC DNA]</scope>
    <source>
        <strain evidence="3 4">CGMCC 1.11156</strain>
    </source>
</reference>
<dbReference type="PANTHER" id="PTHR38768:SF1">
    <property type="entry name" value="UPF0502 PROTEIN YCEH"/>
    <property type="match status" value="1"/>
</dbReference>
<dbReference type="AlphaFoldDB" id="A0A1I3FY81"/>
<dbReference type="Gene3D" id="3.40.50.150">
    <property type="entry name" value="Vaccinia Virus protein VP39"/>
    <property type="match status" value="1"/>
</dbReference>
<evidence type="ECO:0000313" key="4">
    <source>
        <dbReference type="Proteomes" id="UP000198649"/>
    </source>
</evidence>
<dbReference type="SUPFAM" id="SSF53335">
    <property type="entry name" value="S-adenosyl-L-methionine-dependent methyltransferases"/>
    <property type="match status" value="1"/>
</dbReference>
<evidence type="ECO:0000313" key="3">
    <source>
        <dbReference type="EMBL" id="SFI16190.1"/>
    </source>
</evidence>
<dbReference type="STRING" id="1005945.SAMN05216561_105214"/>
<accession>A0A1I3FY81</accession>
<dbReference type="Pfam" id="PF04337">
    <property type="entry name" value="DUF480"/>
    <property type="match status" value="1"/>
</dbReference>
<dbReference type="InterPro" id="IPR041698">
    <property type="entry name" value="Methyltransf_25"/>
</dbReference>
<dbReference type="Pfam" id="PF13649">
    <property type="entry name" value="Methyltransf_25"/>
    <property type="match status" value="1"/>
</dbReference>
<evidence type="ECO:0000256" key="1">
    <source>
        <dbReference type="HAMAP-Rule" id="MF_01584"/>
    </source>
</evidence>
<dbReference type="InterPro" id="IPR036390">
    <property type="entry name" value="WH_DNA-bd_sf"/>
</dbReference>
<dbReference type="InterPro" id="IPR007432">
    <property type="entry name" value="DUF480"/>
</dbReference>
<dbReference type="SUPFAM" id="SSF46785">
    <property type="entry name" value="Winged helix' DNA-binding domain"/>
    <property type="match status" value="2"/>
</dbReference>
<evidence type="ECO:0000259" key="2">
    <source>
        <dbReference type="Pfam" id="PF13649"/>
    </source>
</evidence>
<dbReference type="CDD" id="cd02440">
    <property type="entry name" value="AdoMet_MTases"/>
    <property type="match status" value="1"/>
</dbReference>